<protein>
    <submittedName>
        <fullName evidence="1">Uncharacterized protein</fullName>
    </submittedName>
</protein>
<name>A0A0F9CCD1_9ZZZZ</name>
<accession>A0A0F9CCD1</accession>
<dbReference type="AlphaFoldDB" id="A0A0F9CCD1"/>
<reference evidence="1" key="1">
    <citation type="journal article" date="2015" name="Nature">
        <title>Complex archaea that bridge the gap between prokaryotes and eukaryotes.</title>
        <authorList>
            <person name="Spang A."/>
            <person name="Saw J.H."/>
            <person name="Jorgensen S.L."/>
            <person name="Zaremba-Niedzwiedzka K."/>
            <person name="Martijn J."/>
            <person name="Lind A.E."/>
            <person name="van Eijk R."/>
            <person name="Schleper C."/>
            <person name="Guy L."/>
            <person name="Ettema T.J."/>
        </authorList>
    </citation>
    <scope>NUCLEOTIDE SEQUENCE</scope>
</reference>
<dbReference type="EMBL" id="LAZR01044979">
    <property type="protein sequence ID" value="KKL01086.1"/>
    <property type="molecule type" value="Genomic_DNA"/>
</dbReference>
<organism evidence="1">
    <name type="scientific">marine sediment metagenome</name>
    <dbReference type="NCBI Taxonomy" id="412755"/>
    <lineage>
        <taxon>unclassified sequences</taxon>
        <taxon>metagenomes</taxon>
        <taxon>ecological metagenomes</taxon>
    </lineage>
</organism>
<sequence>MTDKLLRVMLDWFMISDPWLLDEASHELILNALDTEGRARGYTGWVEAYHLFKVKK</sequence>
<evidence type="ECO:0000313" key="1">
    <source>
        <dbReference type="EMBL" id="KKL01086.1"/>
    </source>
</evidence>
<gene>
    <name evidence="1" type="ORF">LCGC14_2627430</name>
</gene>
<proteinExistence type="predicted"/>
<comment type="caution">
    <text evidence="1">The sequence shown here is derived from an EMBL/GenBank/DDBJ whole genome shotgun (WGS) entry which is preliminary data.</text>
</comment>